<reference evidence="4" key="1">
    <citation type="submission" date="2022-11" db="UniProtKB">
        <authorList>
            <consortium name="WormBaseParasite"/>
        </authorList>
    </citation>
    <scope>IDENTIFICATION</scope>
</reference>
<dbReference type="Proteomes" id="UP000887563">
    <property type="component" value="Unplaced"/>
</dbReference>
<sequence length="469" mass="53958">MPSFFQLLANSGISPLVPPHSTLTAFSSQKSNSTEGGCSDDEEEEKHKFVTEGKHKTWTRRKCIWRWRRRVGNCTKVEACFRLVSCFCFTILLVISFLYSIGWSWTIADLTFADVPASRSNIRIVEIERLCSQNTNKTAPKDCCTVVDILDYTSKTARRALFFGVFDGKFSNDFESEVALIPQKVIYNIFNSDTRLWNIDHFTILNEYVAAMAILPFVVGSLHNDLKLNIYSNKVLIIGLGGGSLDMFWHKRFPWLNITIFEINPNVVKLTEKWFDAVNDDTRHVFVQDGILAFNGKLNIKRVRKAVNNNDSQLYDAIVIDACDPIKNTSIKNKNKKQQENNFQQHQMPCPSSNLISPTFLGLIKRKLALKGVAIFNLLPLENEEENVKRFVQRRLAAHFPTCIRYKMAKQSNNILACLPYSITQRRKSSKEPTELTNEMFNFWKIRLATLIREFSFKELLNDSTLMNF</sequence>
<dbReference type="InterPro" id="IPR029063">
    <property type="entry name" value="SAM-dependent_MTases_sf"/>
</dbReference>
<name>A0A914KGG4_MELIC</name>
<evidence type="ECO:0000313" key="4">
    <source>
        <dbReference type="WBParaSite" id="Minc3s00005g00335"/>
    </source>
</evidence>
<protein>
    <submittedName>
        <fullName evidence="4">Uncharacterized protein</fullName>
    </submittedName>
</protein>
<evidence type="ECO:0000256" key="2">
    <source>
        <dbReference type="SAM" id="Phobius"/>
    </source>
</evidence>
<keyword evidence="2" id="KW-0472">Membrane</keyword>
<feature type="compositionally biased region" description="Polar residues" evidence="1">
    <location>
        <begin position="25"/>
        <end position="36"/>
    </location>
</feature>
<keyword evidence="2" id="KW-0812">Transmembrane</keyword>
<evidence type="ECO:0000313" key="3">
    <source>
        <dbReference type="Proteomes" id="UP000887563"/>
    </source>
</evidence>
<organism evidence="3 4">
    <name type="scientific">Meloidogyne incognita</name>
    <name type="common">Southern root-knot nematode worm</name>
    <name type="synonym">Oxyuris incognita</name>
    <dbReference type="NCBI Taxonomy" id="6306"/>
    <lineage>
        <taxon>Eukaryota</taxon>
        <taxon>Metazoa</taxon>
        <taxon>Ecdysozoa</taxon>
        <taxon>Nematoda</taxon>
        <taxon>Chromadorea</taxon>
        <taxon>Rhabditida</taxon>
        <taxon>Tylenchina</taxon>
        <taxon>Tylenchomorpha</taxon>
        <taxon>Tylenchoidea</taxon>
        <taxon>Meloidogynidae</taxon>
        <taxon>Meloidogyninae</taxon>
        <taxon>Meloidogyne</taxon>
        <taxon>Meloidogyne incognita group</taxon>
    </lineage>
</organism>
<proteinExistence type="predicted"/>
<dbReference type="WBParaSite" id="Minc3s00005g00335">
    <property type="protein sequence ID" value="Minc3s00005g00335"/>
    <property type="gene ID" value="Minc3s00005g00335"/>
</dbReference>
<evidence type="ECO:0000256" key="1">
    <source>
        <dbReference type="SAM" id="MobiDB-lite"/>
    </source>
</evidence>
<dbReference type="Gene3D" id="3.40.50.150">
    <property type="entry name" value="Vaccinia Virus protein VP39"/>
    <property type="match status" value="1"/>
</dbReference>
<feature type="transmembrane region" description="Helical" evidence="2">
    <location>
        <begin position="79"/>
        <end position="105"/>
    </location>
</feature>
<keyword evidence="2" id="KW-1133">Transmembrane helix</keyword>
<accession>A0A914KGG4</accession>
<dbReference type="AlphaFoldDB" id="A0A914KGG4"/>
<dbReference type="SUPFAM" id="SSF53335">
    <property type="entry name" value="S-adenosyl-L-methionine-dependent methyltransferases"/>
    <property type="match status" value="1"/>
</dbReference>
<keyword evidence="3" id="KW-1185">Reference proteome</keyword>
<feature type="region of interest" description="Disordered" evidence="1">
    <location>
        <begin position="25"/>
        <end position="44"/>
    </location>
</feature>